<dbReference type="Pfam" id="PF02958">
    <property type="entry name" value="EcKL"/>
    <property type="match status" value="1"/>
</dbReference>
<protein>
    <recommendedName>
        <fullName evidence="1">CHK kinase-like domain-containing protein</fullName>
    </recommendedName>
</protein>
<dbReference type="SMART" id="SM00587">
    <property type="entry name" value="CHK"/>
    <property type="match status" value="1"/>
</dbReference>
<organism evidence="2 3">
    <name type="scientific">Euphydryas editha</name>
    <name type="common">Edith's checkerspot</name>
    <dbReference type="NCBI Taxonomy" id="104508"/>
    <lineage>
        <taxon>Eukaryota</taxon>
        <taxon>Metazoa</taxon>
        <taxon>Ecdysozoa</taxon>
        <taxon>Arthropoda</taxon>
        <taxon>Hexapoda</taxon>
        <taxon>Insecta</taxon>
        <taxon>Pterygota</taxon>
        <taxon>Neoptera</taxon>
        <taxon>Endopterygota</taxon>
        <taxon>Lepidoptera</taxon>
        <taxon>Glossata</taxon>
        <taxon>Ditrysia</taxon>
        <taxon>Papilionoidea</taxon>
        <taxon>Nymphalidae</taxon>
        <taxon>Nymphalinae</taxon>
        <taxon>Euphydryas</taxon>
    </lineage>
</organism>
<proteinExistence type="predicted"/>
<dbReference type="PANTHER" id="PTHR11012">
    <property type="entry name" value="PROTEIN KINASE-LIKE DOMAIN-CONTAINING"/>
    <property type="match status" value="1"/>
</dbReference>
<evidence type="ECO:0000313" key="2">
    <source>
        <dbReference type="EMBL" id="CAH2089114.1"/>
    </source>
</evidence>
<accession>A0AAU9TQW5</accession>
<name>A0AAU9TQW5_EUPED</name>
<sequence>MDEDSRKILDRMLEKIAQENQYYESKISIKSVSSGGANYTSYLYHVTISAPGKNDLKLFVKLAALGEKIRSSTELIIFEIENFFYKKLLKNYEAIEELNMVPLEHRIVTPKFYASNEECCKEVLILEDMTSKGYKTFDRFESIDWSYGSKSVQNLAKLHALSIAWSLDDPESFKNTTNLDSNTYISITLELLKNVITSAIEVTRLENKKKIEKFYKEVTKNDVFRDFFKPIRRPVIAHGDYRPSNLLHRKLDDGEVEVVSVDYQTLFKSNPIFDLMYFIFAGSDKNFRKNHFKETIEHYYKELRAALERLNLAPDDIYPREDFDYELQKMMPFGLLISTYLLLIITVQEEDAPKVDKDIEINDFLVPPNNLYKERLNDIIDDYIDMGVF</sequence>
<dbReference type="InterPro" id="IPR004119">
    <property type="entry name" value="EcKL"/>
</dbReference>
<dbReference type="InterPro" id="IPR011009">
    <property type="entry name" value="Kinase-like_dom_sf"/>
</dbReference>
<comment type="caution">
    <text evidence="2">The sequence shown here is derived from an EMBL/GenBank/DDBJ whole genome shotgun (WGS) entry which is preliminary data.</text>
</comment>
<dbReference type="PANTHER" id="PTHR11012:SF8">
    <property type="entry name" value="JUVENILE HORMONE-INDUCIBLE PROTEIN 26"/>
    <property type="match status" value="1"/>
</dbReference>
<dbReference type="Proteomes" id="UP001153954">
    <property type="component" value="Unassembled WGS sequence"/>
</dbReference>
<gene>
    <name evidence="2" type="ORF">EEDITHA_LOCUS5204</name>
</gene>
<evidence type="ECO:0000259" key="1">
    <source>
        <dbReference type="SMART" id="SM00587"/>
    </source>
</evidence>
<dbReference type="AlphaFoldDB" id="A0AAU9TQW5"/>
<feature type="domain" description="CHK kinase-like" evidence="1">
    <location>
        <begin position="124"/>
        <end position="309"/>
    </location>
</feature>
<dbReference type="SUPFAM" id="SSF56112">
    <property type="entry name" value="Protein kinase-like (PK-like)"/>
    <property type="match status" value="1"/>
</dbReference>
<dbReference type="EMBL" id="CAKOGL010000008">
    <property type="protein sequence ID" value="CAH2089114.1"/>
    <property type="molecule type" value="Genomic_DNA"/>
</dbReference>
<reference evidence="2" key="1">
    <citation type="submission" date="2022-03" db="EMBL/GenBank/DDBJ databases">
        <authorList>
            <person name="Tunstrom K."/>
        </authorList>
    </citation>
    <scope>NUCLEOTIDE SEQUENCE</scope>
</reference>
<dbReference type="Gene3D" id="3.90.1200.10">
    <property type="match status" value="1"/>
</dbReference>
<keyword evidence="3" id="KW-1185">Reference proteome</keyword>
<evidence type="ECO:0000313" key="3">
    <source>
        <dbReference type="Proteomes" id="UP001153954"/>
    </source>
</evidence>
<dbReference type="InterPro" id="IPR015897">
    <property type="entry name" value="CHK_kinase-like"/>
</dbReference>